<dbReference type="GO" id="GO:0005730">
    <property type="term" value="C:nucleolus"/>
    <property type="evidence" value="ECO:0007669"/>
    <property type="project" value="UniProtKB-SubCell"/>
</dbReference>
<dbReference type="InterPro" id="IPR007109">
    <property type="entry name" value="Brix"/>
</dbReference>
<reference evidence="9" key="3">
    <citation type="submission" date="2025-04" db="UniProtKB">
        <authorList>
            <consortium name="RefSeq"/>
        </authorList>
    </citation>
    <scope>IDENTIFICATION</scope>
    <source>
        <strain evidence="9">CBS 781.70</strain>
    </source>
</reference>
<dbReference type="Pfam" id="PF04427">
    <property type="entry name" value="Brix"/>
    <property type="match status" value="1"/>
</dbReference>
<dbReference type="GeneID" id="54419720"/>
<accession>A0A6G1G6L3</accession>
<dbReference type="PROSITE" id="PS50833">
    <property type="entry name" value="BRIX"/>
    <property type="match status" value="1"/>
</dbReference>
<dbReference type="EMBL" id="ML975154">
    <property type="protein sequence ID" value="KAF1813662.1"/>
    <property type="molecule type" value="Genomic_DNA"/>
</dbReference>
<keyword evidence="8" id="KW-1185">Reference proteome</keyword>
<feature type="domain" description="Brix" evidence="6">
    <location>
        <begin position="28"/>
        <end position="243"/>
    </location>
</feature>
<dbReference type="PANTHER" id="PTHR12728:SF0">
    <property type="entry name" value="RIBOSOME PRODUCTION FACTOR 2 HOMOLOG"/>
    <property type="match status" value="1"/>
</dbReference>
<reference evidence="9" key="2">
    <citation type="submission" date="2020-04" db="EMBL/GenBank/DDBJ databases">
        <authorList>
            <consortium name="NCBI Genome Project"/>
        </authorList>
    </citation>
    <scope>NUCLEOTIDE SEQUENCE</scope>
    <source>
        <strain evidence="9">CBS 781.70</strain>
    </source>
</reference>
<dbReference type="OrthoDB" id="407658at2759"/>
<name>A0A6G1G6L3_9PEZI</name>
<dbReference type="GO" id="GO:0019843">
    <property type="term" value="F:rRNA binding"/>
    <property type="evidence" value="ECO:0007669"/>
    <property type="project" value="UniProtKB-UniRule"/>
</dbReference>
<evidence type="ECO:0000313" key="8">
    <source>
        <dbReference type="Proteomes" id="UP000504638"/>
    </source>
</evidence>
<feature type="compositionally biased region" description="Basic and acidic residues" evidence="5">
    <location>
        <begin position="293"/>
        <end position="311"/>
    </location>
</feature>
<dbReference type="AlphaFoldDB" id="A0A6G1G6L3"/>
<comment type="similarity">
    <text evidence="2 4">Belongs to the RPF2 family.</text>
</comment>
<dbReference type="PANTHER" id="PTHR12728">
    <property type="entry name" value="BRIX DOMAIN CONTAINING PROTEIN"/>
    <property type="match status" value="1"/>
</dbReference>
<protein>
    <recommendedName>
        <fullName evidence="4">Ribosome production factor 2 homolog</fullName>
    </recommendedName>
    <alternativeName>
        <fullName evidence="4">Ribosome biogenesis protein RPF2 homolog</fullName>
    </alternativeName>
</protein>
<dbReference type="RefSeq" id="XP_033535293.1">
    <property type="nucleotide sequence ID" value="XM_033679150.1"/>
</dbReference>
<dbReference type="InterPro" id="IPR039770">
    <property type="entry name" value="Rpf2"/>
</dbReference>
<feature type="region of interest" description="Disordered" evidence="5">
    <location>
        <begin position="283"/>
        <end position="323"/>
    </location>
</feature>
<evidence type="ECO:0000256" key="1">
    <source>
        <dbReference type="ARBA" id="ARBA00004604"/>
    </source>
</evidence>
<dbReference type="GO" id="GO:0000027">
    <property type="term" value="P:ribosomal large subunit assembly"/>
    <property type="evidence" value="ECO:0007669"/>
    <property type="project" value="InterPro"/>
</dbReference>
<evidence type="ECO:0000256" key="5">
    <source>
        <dbReference type="SAM" id="MobiDB-lite"/>
    </source>
</evidence>
<dbReference type="Proteomes" id="UP000504638">
    <property type="component" value="Unplaced"/>
</dbReference>
<organism evidence="7">
    <name type="scientific">Eremomyces bilateralis CBS 781.70</name>
    <dbReference type="NCBI Taxonomy" id="1392243"/>
    <lineage>
        <taxon>Eukaryota</taxon>
        <taxon>Fungi</taxon>
        <taxon>Dikarya</taxon>
        <taxon>Ascomycota</taxon>
        <taxon>Pezizomycotina</taxon>
        <taxon>Dothideomycetes</taxon>
        <taxon>Dothideomycetes incertae sedis</taxon>
        <taxon>Eremomycetales</taxon>
        <taxon>Eremomycetaceae</taxon>
        <taxon>Eremomyces</taxon>
    </lineage>
</organism>
<reference evidence="7 9" key="1">
    <citation type="submission" date="2020-01" db="EMBL/GenBank/DDBJ databases">
        <authorList>
            <consortium name="DOE Joint Genome Institute"/>
            <person name="Haridas S."/>
            <person name="Albert R."/>
            <person name="Binder M."/>
            <person name="Bloem J."/>
            <person name="Labutti K."/>
            <person name="Salamov A."/>
            <person name="Andreopoulos B."/>
            <person name="Baker S.E."/>
            <person name="Barry K."/>
            <person name="Bills G."/>
            <person name="Bluhm B.H."/>
            <person name="Cannon C."/>
            <person name="Castanera R."/>
            <person name="Culley D.E."/>
            <person name="Daum C."/>
            <person name="Ezra D."/>
            <person name="Gonzalez J.B."/>
            <person name="Henrissat B."/>
            <person name="Kuo A."/>
            <person name="Liang C."/>
            <person name="Lipzen A."/>
            <person name="Lutzoni F."/>
            <person name="Magnuson J."/>
            <person name="Mondo S."/>
            <person name="Nolan M."/>
            <person name="Ohm R."/>
            <person name="Pangilinan J."/>
            <person name="Park H.-J."/>
            <person name="Ramirez L."/>
            <person name="Alfaro M."/>
            <person name="Sun H."/>
            <person name="Tritt A."/>
            <person name="Yoshinaga Y."/>
            <person name="Zwiers L.-H."/>
            <person name="Turgeon B.G."/>
            <person name="Goodwin S.B."/>
            <person name="Spatafora J.W."/>
            <person name="Crous P.W."/>
            <person name="Grigoriev I.V."/>
        </authorList>
    </citation>
    <scope>NUCLEOTIDE SEQUENCE</scope>
    <source>
        <strain evidence="7 9">CBS 781.70</strain>
    </source>
</reference>
<evidence type="ECO:0000259" key="6">
    <source>
        <dbReference type="PROSITE" id="PS50833"/>
    </source>
</evidence>
<dbReference type="SMART" id="SM00879">
    <property type="entry name" value="Brix"/>
    <property type="match status" value="1"/>
</dbReference>
<comment type="subcellular location">
    <subcellularLocation>
        <location evidence="1 4">Nucleus</location>
        <location evidence="1 4">Nucleolus</location>
    </subcellularLocation>
</comment>
<evidence type="ECO:0000256" key="4">
    <source>
        <dbReference type="RuleBase" id="RU367086"/>
    </source>
</evidence>
<dbReference type="GO" id="GO:0000463">
    <property type="term" value="P:maturation of LSU-rRNA from tricistronic rRNA transcript (SSU-rRNA, 5.8S rRNA, LSU-rRNA)"/>
    <property type="evidence" value="ECO:0007669"/>
    <property type="project" value="TreeGrafter"/>
</dbReference>
<evidence type="ECO:0000313" key="9">
    <source>
        <dbReference type="RefSeq" id="XP_033535293.1"/>
    </source>
</evidence>
<sequence length="323" mass="36627">MLKTVKPKTARSKRILEKKQPQLVENPKTTLFLRGQNASQVVQLALADLNALKRPLSIRFTKKNDGIHPFEDPSSLEFFSEKNDAALLVFGYHSKKRPHCLTFIRCFSHKVLDMLELYIDPESFRTLNQFKNEKCAVGAKPLLSFSGTPFESPTTNAYSVAKSLFVDLFRGHDAPSIDIEGLQYMIHISAEEEVEGQPAPKIRMRVYKLVTKRSGEKTPLVELEEMGPRIDFHVGRHKQADESIMKEALKRPRALEARTKKNIETDIVGDKVGRIHVGKQDLTHLQTRKMKGLKRDRGESTVDATDLKERSASPPPKKSRAET</sequence>
<proteinExistence type="inferred from homology"/>
<evidence type="ECO:0000256" key="3">
    <source>
        <dbReference type="ARBA" id="ARBA00023242"/>
    </source>
</evidence>
<evidence type="ECO:0000256" key="2">
    <source>
        <dbReference type="ARBA" id="ARBA00010782"/>
    </source>
</evidence>
<keyword evidence="3 4" id="KW-0539">Nucleus</keyword>
<evidence type="ECO:0000313" key="7">
    <source>
        <dbReference type="EMBL" id="KAF1813662.1"/>
    </source>
</evidence>
<gene>
    <name evidence="7 9" type="ORF">P152DRAFT_457042</name>
</gene>